<accession>A0A397GQ58</accession>
<name>A0A397GQ58_9GLOM</name>
<dbReference type="Proteomes" id="UP000266861">
    <property type="component" value="Unassembled WGS sequence"/>
</dbReference>
<evidence type="ECO:0000313" key="1">
    <source>
        <dbReference type="EMBL" id="RHZ51183.1"/>
    </source>
</evidence>
<reference evidence="1 2" key="1">
    <citation type="submission" date="2018-08" db="EMBL/GenBank/DDBJ databases">
        <title>Genome and evolution of the arbuscular mycorrhizal fungus Diversispora epigaea (formerly Glomus versiforme) and its bacterial endosymbionts.</title>
        <authorList>
            <person name="Sun X."/>
            <person name="Fei Z."/>
            <person name="Harrison M."/>
        </authorList>
    </citation>
    <scope>NUCLEOTIDE SEQUENCE [LARGE SCALE GENOMIC DNA]</scope>
    <source>
        <strain evidence="1 2">IT104</strain>
    </source>
</reference>
<dbReference type="EMBL" id="PQFF01000421">
    <property type="protein sequence ID" value="RHZ51183.1"/>
    <property type="molecule type" value="Genomic_DNA"/>
</dbReference>
<keyword evidence="2" id="KW-1185">Reference proteome</keyword>
<organism evidence="1 2">
    <name type="scientific">Diversispora epigaea</name>
    <dbReference type="NCBI Taxonomy" id="1348612"/>
    <lineage>
        <taxon>Eukaryota</taxon>
        <taxon>Fungi</taxon>
        <taxon>Fungi incertae sedis</taxon>
        <taxon>Mucoromycota</taxon>
        <taxon>Glomeromycotina</taxon>
        <taxon>Glomeromycetes</taxon>
        <taxon>Diversisporales</taxon>
        <taxon>Diversisporaceae</taxon>
        <taxon>Diversispora</taxon>
    </lineage>
</organism>
<protein>
    <submittedName>
        <fullName evidence="1">Uncharacterized protein</fullName>
    </submittedName>
</protein>
<evidence type="ECO:0000313" key="2">
    <source>
        <dbReference type="Proteomes" id="UP000266861"/>
    </source>
</evidence>
<gene>
    <name evidence="1" type="ORF">Glove_482g48</name>
</gene>
<sequence length="263" mass="31142">MIIGKNTFQRSKEYPYKPSSLKLLSEKTSLFLLNYFQEIYKNQEKGTLHKKRKKVEYKLVTLGKTVDSRCLPTGYNTCDHCNKKLNNGEVLMVGHGYHYECYQILEYGYRYHYCEEYYKRGIYSNVKSFLERLEKGSNILTPEESKGEEYQQTPSQDTCDHCNKKLNNGEVLMVGHGYHYECYQILEYGYRYHYCEEYYKRGIYSNVKSFLERLEKGSNILTPEESKGEEVLVEENKVIEEVEMNRSQEVHNKLLKALNCINT</sequence>
<dbReference type="OrthoDB" id="2304900at2759"/>
<dbReference type="AlphaFoldDB" id="A0A397GQ58"/>
<comment type="caution">
    <text evidence="1">The sequence shown here is derived from an EMBL/GenBank/DDBJ whole genome shotgun (WGS) entry which is preliminary data.</text>
</comment>
<proteinExistence type="predicted"/>